<organism evidence="5 6">
    <name type="scientific">Thermotalea metallivorans</name>
    <dbReference type="NCBI Taxonomy" id="520762"/>
    <lineage>
        <taxon>Bacteria</taxon>
        <taxon>Bacillati</taxon>
        <taxon>Bacillota</taxon>
        <taxon>Clostridia</taxon>
        <taxon>Peptostreptococcales</taxon>
        <taxon>Thermotaleaceae</taxon>
        <taxon>Thermotalea</taxon>
    </lineage>
</organism>
<dbReference type="SUPFAM" id="SSF51430">
    <property type="entry name" value="NAD(P)-linked oxidoreductase"/>
    <property type="match status" value="1"/>
</dbReference>
<evidence type="ECO:0000313" key="5">
    <source>
        <dbReference type="EMBL" id="KXG74927.1"/>
    </source>
</evidence>
<dbReference type="PANTHER" id="PTHR43312">
    <property type="entry name" value="D-THREO-ALDOSE 1-DEHYDROGENASE"/>
    <property type="match status" value="1"/>
</dbReference>
<dbReference type="Gene3D" id="3.20.20.100">
    <property type="entry name" value="NADP-dependent oxidoreductase domain"/>
    <property type="match status" value="1"/>
</dbReference>
<dbReference type="GO" id="GO:0016491">
    <property type="term" value="F:oxidoreductase activity"/>
    <property type="evidence" value="ECO:0007669"/>
    <property type="project" value="UniProtKB-KW"/>
</dbReference>
<dbReference type="GO" id="GO:0051536">
    <property type="term" value="F:iron-sulfur cluster binding"/>
    <property type="evidence" value="ECO:0007669"/>
    <property type="project" value="UniProtKB-KW"/>
</dbReference>
<feature type="domain" description="4Fe-4S ferredoxin-type" evidence="4">
    <location>
        <begin position="298"/>
        <end position="329"/>
    </location>
</feature>
<evidence type="ECO:0000259" key="4">
    <source>
        <dbReference type="PROSITE" id="PS51379"/>
    </source>
</evidence>
<dbReference type="InterPro" id="IPR017900">
    <property type="entry name" value="4Fe4S_Fe_S_CS"/>
</dbReference>
<comment type="caution">
    <text evidence="5">The sequence shown here is derived from an EMBL/GenBank/DDBJ whole genome shotgun (WGS) entry which is preliminary data.</text>
</comment>
<protein>
    <submittedName>
        <fullName evidence="5">General stress protein 69</fullName>
        <ecNumber evidence="5">1.1.1.-</ecNumber>
    </submittedName>
</protein>
<evidence type="ECO:0000313" key="6">
    <source>
        <dbReference type="Proteomes" id="UP000070456"/>
    </source>
</evidence>
<dbReference type="PATRIC" id="fig|520762.4.peg.2235"/>
<dbReference type="InterPro" id="IPR023210">
    <property type="entry name" value="NADP_OxRdtase_dom"/>
</dbReference>
<keyword evidence="5" id="KW-0560">Oxidoreductase</keyword>
<dbReference type="Pfam" id="PF00248">
    <property type="entry name" value="Aldo_ket_red"/>
    <property type="match status" value="1"/>
</dbReference>
<dbReference type="GO" id="GO:0046872">
    <property type="term" value="F:metal ion binding"/>
    <property type="evidence" value="ECO:0007669"/>
    <property type="project" value="UniProtKB-KW"/>
</dbReference>
<dbReference type="InterPro" id="IPR053135">
    <property type="entry name" value="AKR2_Oxidoreductase"/>
</dbReference>
<dbReference type="Proteomes" id="UP000070456">
    <property type="component" value="Unassembled WGS sequence"/>
</dbReference>
<dbReference type="PANTHER" id="PTHR43312:SF1">
    <property type="entry name" value="NADP-DEPENDENT OXIDOREDUCTASE DOMAIN-CONTAINING PROTEIN"/>
    <property type="match status" value="1"/>
</dbReference>
<dbReference type="PROSITE" id="PS00198">
    <property type="entry name" value="4FE4S_FER_1"/>
    <property type="match status" value="1"/>
</dbReference>
<accession>A0A140L302</accession>
<dbReference type="Pfam" id="PF13534">
    <property type="entry name" value="Fer4_17"/>
    <property type="match status" value="1"/>
</dbReference>
<keyword evidence="2" id="KW-0408">Iron</keyword>
<keyword evidence="3" id="KW-0411">Iron-sulfur</keyword>
<dbReference type="STRING" id="520762.AN619_20260"/>
<keyword evidence="1" id="KW-0479">Metal-binding</keyword>
<dbReference type="SUPFAM" id="SSF46548">
    <property type="entry name" value="alpha-helical ferredoxin"/>
    <property type="match status" value="1"/>
</dbReference>
<reference evidence="5 6" key="1">
    <citation type="submission" date="2015-12" db="EMBL/GenBank/DDBJ databases">
        <title>Draft genome sequence of the thermoanaerobe Thermotalea metallivorans, an isolate from the runoff channel of the Great Artesian Basin, Australia.</title>
        <authorList>
            <person name="Patel B.K."/>
        </authorList>
    </citation>
    <scope>NUCLEOTIDE SEQUENCE [LARGE SCALE GENOMIC DNA]</scope>
    <source>
        <strain evidence="5 6">B2-1</strain>
    </source>
</reference>
<dbReference type="PROSITE" id="PS51379">
    <property type="entry name" value="4FE4S_FER_2"/>
    <property type="match status" value="1"/>
</dbReference>
<evidence type="ECO:0000256" key="3">
    <source>
        <dbReference type="ARBA" id="ARBA00023014"/>
    </source>
</evidence>
<dbReference type="CDD" id="cd19100">
    <property type="entry name" value="AKR_unchar"/>
    <property type="match status" value="1"/>
</dbReference>
<name>A0A140L302_9FIRM</name>
<keyword evidence="6" id="KW-1185">Reference proteome</keyword>
<dbReference type="EMBL" id="LOEE01000044">
    <property type="protein sequence ID" value="KXG74927.1"/>
    <property type="molecule type" value="Genomic_DNA"/>
</dbReference>
<dbReference type="AlphaFoldDB" id="A0A140L302"/>
<evidence type="ECO:0000256" key="2">
    <source>
        <dbReference type="ARBA" id="ARBA00023004"/>
    </source>
</evidence>
<dbReference type="InterPro" id="IPR017896">
    <property type="entry name" value="4Fe4S_Fe-S-bd"/>
</dbReference>
<evidence type="ECO:0000256" key="1">
    <source>
        <dbReference type="ARBA" id="ARBA00022723"/>
    </source>
</evidence>
<gene>
    <name evidence="5" type="primary">yhdN</name>
    <name evidence="5" type="ORF">AN619_20260</name>
</gene>
<proteinExistence type="predicted"/>
<dbReference type="InterPro" id="IPR036812">
    <property type="entry name" value="NAD(P)_OxRdtase_dom_sf"/>
</dbReference>
<dbReference type="EC" id="1.1.1.-" evidence="5"/>
<dbReference type="OrthoDB" id="9773828at2"/>
<sequence length="335" mass="37899">MEKRVLGKTRLEVSVVGFGGIPLQRVDRDTARELIHRASDLGMNFIDTARGYTVSEELIGHALKGCREKWIIATKSTARTYASMKSDVEISLRNLQTDYIDLYQFHLVKTHEQFDEIMGEDGAYRALQEAQKEGKIGHIGFTTHDLGMLEKAIDSGYFSTVQFPYNIIENQGEKLFEKAKAAHIGVIAMKPLAGGAIEEGSLALRYILENPHVTTVIPGMDHIKQVEENGAVGNERLKITDVEREKIQKIARELGENFCRRCGYCGPCPQGVDIPTQFILEGYYLRYELQDWARERYVALAKNAKDCVQCGICEPKCPYHLPIRKMLERVKENLS</sequence>